<evidence type="ECO:0000256" key="1">
    <source>
        <dbReference type="SAM" id="MobiDB-lite"/>
    </source>
</evidence>
<proteinExistence type="predicted"/>
<feature type="region of interest" description="Disordered" evidence="1">
    <location>
        <begin position="1"/>
        <end position="27"/>
    </location>
</feature>
<feature type="region of interest" description="Disordered" evidence="1">
    <location>
        <begin position="43"/>
        <end position="96"/>
    </location>
</feature>
<sequence length="96" mass="10355">MPTMKPLRKDDWTPTQLVAPDGRTYTPGSYREHRQLLASGYVEAPQEPAAETPAEEPLETPAETAVIGTPVEQPAEAAAPEAATKTKTTRRNGGQQ</sequence>
<dbReference type="GeneID" id="11541261"/>
<reference evidence="2 3" key="1">
    <citation type="submission" date="2011-06" db="EMBL/GenBank/DDBJ databases">
        <title>Two lysogenic phages can combine to generate a single lytic phage.</title>
        <authorList>
            <person name="Petrovski S."/>
        </authorList>
    </citation>
    <scope>NUCLEOTIDE SEQUENCE [LARGE SCALE GENOMIC DNA]</scope>
</reference>
<dbReference type="Proteomes" id="UP000005427">
    <property type="component" value="Segment"/>
</dbReference>
<dbReference type="EMBL" id="JN116823">
    <property type="protein sequence ID" value="AEV51869.1"/>
    <property type="molecule type" value="Genomic_DNA"/>
</dbReference>
<organism evidence="2 3">
    <name type="scientific">Rhodococcus phage REQ2</name>
    <dbReference type="NCBI Taxonomy" id="1109713"/>
    <lineage>
        <taxon>Viruses</taxon>
        <taxon>Duplodnaviria</taxon>
        <taxon>Heunggongvirae</taxon>
        <taxon>Uroviricota</taxon>
        <taxon>Caudoviricetes</taxon>
        <taxon>Caudoviricetes incertae sedis</taxon>
        <taxon>Melbournevirus</taxon>
        <taxon>Melbournevirus REQ2</taxon>
    </lineage>
</organism>
<feature type="compositionally biased region" description="Low complexity" evidence="1">
    <location>
        <begin position="43"/>
        <end position="52"/>
    </location>
</feature>
<keyword evidence="3" id="KW-1185">Reference proteome</keyword>
<feature type="compositionally biased region" description="Low complexity" evidence="1">
    <location>
        <begin position="74"/>
        <end position="86"/>
    </location>
</feature>
<evidence type="ECO:0000313" key="2">
    <source>
        <dbReference type="EMBL" id="AEV51869.1"/>
    </source>
</evidence>
<protein>
    <submittedName>
        <fullName evidence="2">Uncharacterized protein</fullName>
    </submittedName>
</protein>
<dbReference type="RefSeq" id="YP_005087059.1">
    <property type="nucleotide sequence ID" value="NC_016652.1"/>
</dbReference>
<accession>G9FH40</accession>
<dbReference type="KEGG" id="vg:11541261"/>
<name>G9FH40_9CAUD</name>
<evidence type="ECO:0000313" key="3">
    <source>
        <dbReference type="Proteomes" id="UP000005427"/>
    </source>
</evidence>